<dbReference type="PROSITE" id="PS00623">
    <property type="entry name" value="GMC_OXRED_1"/>
    <property type="match status" value="1"/>
</dbReference>
<sequence length="441" mass="46637">MSARTADVIVVGAGSAGCVVAERLSREEDREVLVLEAGPDRWPTGYERDLRSLPIDRDSPIATHIVEDSGLAMVRGRALGGSSVVNGGYFLRAHADDLAGWSSGWTAERVAGAYDELDRPGGTMSASPFADDELSEATLAFENHWAKSYPVRPIESREVTVGVNRVVSNREGGLRRTAAEAYLRPALGRPGLTVRASAAVESLVMRDRRVVGVRVAGAEIEAGEVIVCAGTLGTAALLERSRVPALADLFASGVGLREHREVLVHYRPRVSASPRPLLQSVVHTDDGSEIRFYSDDLAKYIRSVPPRGPAVGVAAMVPAASGTVRFDRGAPLVHLGAPSVDVLDQLDRGVDRVRSMLADPAVADVVDPATVEVDPVVRTSQHAWGTLPMGTRTDPTGAVDGVPGLRVVDGSILPVDLHSGPHATIMMMACLIGDRLIGAVG</sequence>
<evidence type="ECO:0000256" key="3">
    <source>
        <dbReference type="ARBA" id="ARBA00022630"/>
    </source>
</evidence>
<evidence type="ECO:0000313" key="9">
    <source>
        <dbReference type="Proteomes" id="UP000011666"/>
    </source>
</evidence>
<dbReference type="AlphaFoldDB" id="M0QGK6"/>
<feature type="domain" description="Glucose-methanol-choline oxidoreductase N-terminal" evidence="7">
    <location>
        <begin position="76"/>
        <end position="99"/>
    </location>
</feature>
<evidence type="ECO:0000256" key="6">
    <source>
        <dbReference type="RuleBase" id="RU003968"/>
    </source>
</evidence>
<feature type="binding site" evidence="5">
    <location>
        <position position="200"/>
    </location>
    <ligand>
        <name>FAD</name>
        <dbReference type="ChEBI" id="CHEBI:57692"/>
    </ligand>
</feature>
<evidence type="ECO:0000256" key="1">
    <source>
        <dbReference type="ARBA" id="ARBA00001974"/>
    </source>
</evidence>
<evidence type="ECO:0000259" key="7">
    <source>
        <dbReference type="PROSITE" id="PS00623"/>
    </source>
</evidence>
<dbReference type="STRING" id="1223545.GS4_11_00280"/>
<organism evidence="8 9">
    <name type="scientific">Gordonia soli NBRC 108243</name>
    <dbReference type="NCBI Taxonomy" id="1223545"/>
    <lineage>
        <taxon>Bacteria</taxon>
        <taxon>Bacillati</taxon>
        <taxon>Actinomycetota</taxon>
        <taxon>Actinomycetes</taxon>
        <taxon>Mycobacteriales</taxon>
        <taxon>Gordoniaceae</taxon>
        <taxon>Gordonia</taxon>
    </lineage>
</organism>
<name>M0QGK6_9ACTN</name>
<dbReference type="GO" id="GO:0016614">
    <property type="term" value="F:oxidoreductase activity, acting on CH-OH group of donors"/>
    <property type="evidence" value="ECO:0007669"/>
    <property type="project" value="InterPro"/>
</dbReference>
<dbReference type="PIRSF" id="PIRSF000137">
    <property type="entry name" value="Alcohol_oxidase"/>
    <property type="match status" value="1"/>
</dbReference>
<keyword evidence="3 6" id="KW-0285">Flavoprotein</keyword>
<dbReference type="InterPro" id="IPR030900">
    <property type="entry name" value="GMC_mycofac_OxRdtase"/>
</dbReference>
<accession>M0QGK6</accession>
<comment type="cofactor">
    <cofactor evidence="1 5">
        <name>FAD</name>
        <dbReference type="ChEBI" id="CHEBI:57692"/>
    </cofactor>
</comment>
<dbReference type="NCBIfam" id="TIGR04542">
    <property type="entry name" value="GMC_mycofac_2"/>
    <property type="match status" value="1"/>
</dbReference>
<dbReference type="eggNOG" id="COG2303">
    <property type="taxonomic scope" value="Bacteria"/>
</dbReference>
<dbReference type="OrthoDB" id="9785276at2"/>
<dbReference type="InterPro" id="IPR000172">
    <property type="entry name" value="GMC_OxRdtase_N"/>
</dbReference>
<dbReference type="SUPFAM" id="SSF51905">
    <property type="entry name" value="FAD/NAD(P)-binding domain"/>
    <property type="match status" value="1"/>
</dbReference>
<dbReference type="InterPro" id="IPR007867">
    <property type="entry name" value="GMC_OxRtase_C"/>
</dbReference>
<dbReference type="PANTHER" id="PTHR11552:SF147">
    <property type="entry name" value="CHOLINE DEHYDROGENASE, MITOCHONDRIAL"/>
    <property type="match status" value="1"/>
</dbReference>
<dbReference type="Gene3D" id="3.50.50.60">
    <property type="entry name" value="FAD/NAD(P)-binding domain"/>
    <property type="match status" value="1"/>
</dbReference>
<evidence type="ECO:0000256" key="4">
    <source>
        <dbReference type="ARBA" id="ARBA00022827"/>
    </source>
</evidence>
<evidence type="ECO:0000256" key="5">
    <source>
        <dbReference type="PIRSR" id="PIRSR000137-2"/>
    </source>
</evidence>
<dbReference type="RefSeq" id="WP_007619261.1">
    <property type="nucleotide sequence ID" value="NZ_BANX01000011.1"/>
</dbReference>
<proteinExistence type="inferred from homology"/>
<dbReference type="Pfam" id="PF00732">
    <property type="entry name" value="GMC_oxred_N"/>
    <property type="match status" value="1"/>
</dbReference>
<reference evidence="8 9" key="1">
    <citation type="submission" date="2013-01" db="EMBL/GenBank/DDBJ databases">
        <title>Whole genome shotgun sequence of Gordonia soli NBRC 108243.</title>
        <authorList>
            <person name="Isaki-Nakamura S."/>
            <person name="Hosoyama A."/>
            <person name="Tsuchikane K."/>
            <person name="Ando Y."/>
            <person name="Baba S."/>
            <person name="Ohji S."/>
            <person name="Hamada M."/>
            <person name="Tamura T."/>
            <person name="Yamazoe A."/>
            <person name="Yamazaki S."/>
            <person name="Fujita N."/>
        </authorList>
    </citation>
    <scope>NUCLEOTIDE SEQUENCE [LARGE SCALE GENOMIC DNA]</scope>
    <source>
        <strain evidence="8 9">NBRC 108243</strain>
    </source>
</reference>
<dbReference type="EMBL" id="BANX01000011">
    <property type="protein sequence ID" value="GAC67760.1"/>
    <property type="molecule type" value="Genomic_DNA"/>
</dbReference>
<dbReference type="Gene3D" id="3.30.410.40">
    <property type="match status" value="1"/>
</dbReference>
<comment type="caution">
    <text evidence="8">The sequence shown here is derived from an EMBL/GenBank/DDBJ whole genome shotgun (WGS) entry which is preliminary data.</text>
</comment>
<dbReference type="GO" id="GO:0050660">
    <property type="term" value="F:flavin adenine dinucleotide binding"/>
    <property type="evidence" value="ECO:0007669"/>
    <property type="project" value="InterPro"/>
</dbReference>
<dbReference type="InterPro" id="IPR012132">
    <property type="entry name" value="GMC_OxRdtase"/>
</dbReference>
<protein>
    <submittedName>
        <fullName evidence="8">Putative dehydrogenase</fullName>
    </submittedName>
</protein>
<dbReference type="Pfam" id="PF05199">
    <property type="entry name" value="GMC_oxred_C"/>
    <property type="match status" value="1"/>
</dbReference>
<dbReference type="PROSITE" id="PS51257">
    <property type="entry name" value="PROKAR_LIPOPROTEIN"/>
    <property type="match status" value="1"/>
</dbReference>
<keyword evidence="4 5" id="KW-0274">FAD</keyword>
<evidence type="ECO:0000256" key="2">
    <source>
        <dbReference type="ARBA" id="ARBA00010790"/>
    </source>
</evidence>
<dbReference type="Proteomes" id="UP000011666">
    <property type="component" value="Unassembled WGS sequence"/>
</dbReference>
<evidence type="ECO:0000313" key="8">
    <source>
        <dbReference type="EMBL" id="GAC67760.1"/>
    </source>
</evidence>
<gene>
    <name evidence="8" type="ORF">GS4_11_00280</name>
</gene>
<dbReference type="PANTHER" id="PTHR11552">
    <property type="entry name" value="GLUCOSE-METHANOL-CHOLINE GMC OXIDOREDUCTASE"/>
    <property type="match status" value="1"/>
</dbReference>
<comment type="similarity">
    <text evidence="2 6">Belongs to the GMC oxidoreductase family.</text>
</comment>
<keyword evidence="9" id="KW-1185">Reference proteome</keyword>
<dbReference type="InterPro" id="IPR036188">
    <property type="entry name" value="FAD/NAD-bd_sf"/>
</dbReference>